<organism evidence="2">
    <name type="scientific">uncultured Sphingopyxis sp</name>
    <dbReference type="NCBI Taxonomy" id="310581"/>
    <lineage>
        <taxon>Bacteria</taxon>
        <taxon>Pseudomonadati</taxon>
        <taxon>Pseudomonadota</taxon>
        <taxon>Alphaproteobacteria</taxon>
        <taxon>Sphingomonadales</taxon>
        <taxon>Sphingomonadaceae</taxon>
        <taxon>Sphingopyxis</taxon>
        <taxon>environmental samples</taxon>
    </lineage>
</organism>
<evidence type="ECO:0000259" key="1">
    <source>
        <dbReference type="Pfam" id="PF06114"/>
    </source>
</evidence>
<dbReference type="AlphaFoldDB" id="A0A1Y5PX23"/>
<dbReference type="InterPro" id="IPR010359">
    <property type="entry name" value="IrrE_HExxH"/>
</dbReference>
<sequence length="306" mass="34067">MKPDDSHLTPAQYAKVRSEAERALSLAGALGRFPTPIDDIMAAANVQEVKEDVLNESFIAKLRREASGALKSALSKVIGLFDAKARLVFIDRTLHVVKQTFVKLHETGHAFMAWQRDLYAVVEDCDQTIEPATADLFDREANVFASEVVFQLDGFTKEAEEKTFGILVPVNLSKKYGASIYSSVRRYVSHNWRACTVVVLNPPELIRGDGFRASLRRHCSSPRFTEIFGEINWPLVFTPDHPVGAMIPINGRKMSGKQMISLKDRNGDTHECIAEAFTQTYQVFILIHAVSTLTSSPIIMPGISKN</sequence>
<dbReference type="RefSeq" id="WP_295321524.1">
    <property type="nucleotide sequence ID" value="NZ_LT598653.1"/>
</dbReference>
<dbReference type="KEGG" id="sphu:SPPYR_3424"/>
<protein>
    <recommendedName>
        <fullName evidence="1">IrrE N-terminal-like domain-containing protein</fullName>
    </recommendedName>
</protein>
<proteinExistence type="predicted"/>
<accession>A0A1Y5PX23</accession>
<evidence type="ECO:0000313" key="2">
    <source>
        <dbReference type="EMBL" id="SBV34539.1"/>
    </source>
</evidence>
<dbReference type="Pfam" id="PF06114">
    <property type="entry name" value="Peptidase_M78"/>
    <property type="match status" value="1"/>
</dbReference>
<dbReference type="EMBL" id="LT598653">
    <property type="protein sequence ID" value="SBV34539.1"/>
    <property type="molecule type" value="Genomic_DNA"/>
</dbReference>
<name>A0A1Y5PX23_9SPHN</name>
<reference evidence="2" key="1">
    <citation type="submission" date="2016-03" db="EMBL/GenBank/DDBJ databases">
        <authorList>
            <person name="Ploux O."/>
        </authorList>
    </citation>
    <scope>NUCLEOTIDE SEQUENCE</scope>
    <source>
        <strain evidence="2">UC10</strain>
    </source>
</reference>
<gene>
    <name evidence="2" type="ORF">SPPYR_3424</name>
</gene>
<dbReference type="Gene3D" id="1.10.10.2910">
    <property type="match status" value="1"/>
</dbReference>
<feature type="domain" description="IrrE N-terminal-like" evidence="1">
    <location>
        <begin position="82"/>
        <end position="179"/>
    </location>
</feature>